<dbReference type="GO" id="GO:0007163">
    <property type="term" value="P:establishment or maintenance of cell polarity"/>
    <property type="evidence" value="ECO:0007669"/>
    <property type="project" value="TreeGrafter"/>
</dbReference>
<protein>
    <submittedName>
        <fullName evidence="7">Protein singed</fullName>
    </submittedName>
</protein>
<dbReference type="Gene3D" id="2.80.10.50">
    <property type="match status" value="2"/>
</dbReference>
<sequence>MNGVIGVNGHVDLNGSGSELISQNLPKGCWTIGLINSKFRYLTAETFGFKINGNGASLKKKQIWTLEPSSATGNESTIYLKSHLDKYLAVDSFGNVTCESEERDPGSMFQISVADDGTGRWALRNVTRGYYLGASADKLTCTAKVPGDAELWHVHLAARPQVNLRSVGRKRFAHLSENLDEIHVDANIPWGEDTLFTLEFRVDESGKYALHTCNNKYLSREGKLVDACNPNCLFSAEYHSGQLALRDRQGAYLSPIGSKAVLKSRSQTVTKDELFSLEDSLPQASFVAALNGRYVSVKQGRQQPQVSKEISQVVESVWKPVGRAVYSRTEPTIVFSISAGSNRVTR</sequence>
<dbReference type="STRING" id="105785.A0A2J7QIX6"/>
<dbReference type="InterPro" id="IPR022768">
    <property type="entry name" value="Fascin-like_dom"/>
</dbReference>
<evidence type="ECO:0000313" key="8">
    <source>
        <dbReference type="Proteomes" id="UP000235965"/>
    </source>
</evidence>
<dbReference type="GO" id="GO:0030674">
    <property type="term" value="F:protein-macromolecule adaptor activity"/>
    <property type="evidence" value="ECO:0007669"/>
    <property type="project" value="InterPro"/>
</dbReference>
<dbReference type="PANTHER" id="PTHR10551">
    <property type="entry name" value="FASCIN"/>
    <property type="match status" value="1"/>
</dbReference>
<dbReference type="GO" id="GO:0016477">
    <property type="term" value="P:cell migration"/>
    <property type="evidence" value="ECO:0007669"/>
    <property type="project" value="TreeGrafter"/>
</dbReference>
<evidence type="ECO:0000256" key="3">
    <source>
        <dbReference type="ARBA" id="ARBA00022490"/>
    </source>
</evidence>
<dbReference type="OrthoDB" id="10259868at2759"/>
<gene>
    <name evidence="7" type="primary">sn</name>
    <name evidence="7" type="ORF">B7P43_G14443</name>
</gene>
<dbReference type="InterPro" id="IPR010431">
    <property type="entry name" value="Fascin"/>
</dbReference>
<reference evidence="7 8" key="1">
    <citation type="submission" date="2017-12" db="EMBL/GenBank/DDBJ databases">
        <title>Hemimetabolous genomes reveal molecular basis of termite eusociality.</title>
        <authorList>
            <person name="Harrison M.C."/>
            <person name="Jongepier E."/>
            <person name="Robertson H.M."/>
            <person name="Arning N."/>
            <person name="Bitard-Feildel T."/>
            <person name="Chao H."/>
            <person name="Childers C.P."/>
            <person name="Dinh H."/>
            <person name="Doddapaneni H."/>
            <person name="Dugan S."/>
            <person name="Gowin J."/>
            <person name="Greiner C."/>
            <person name="Han Y."/>
            <person name="Hu H."/>
            <person name="Hughes D.S.T."/>
            <person name="Huylmans A.-K."/>
            <person name="Kemena C."/>
            <person name="Kremer L.P.M."/>
            <person name="Lee S.L."/>
            <person name="Lopez-Ezquerra A."/>
            <person name="Mallet L."/>
            <person name="Monroy-Kuhn J.M."/>
            <person name="Moser A."/>
            <person name="Murali S.C."/>
            <person name="Muzny D.M."/>
            <person name="Otani S."/>
            <person name="Piulachs M.-D."/>
            <person name="Poelchau M."/>
            <person name="Qu J."/>
            <person name="Schaub F."/>
            <person name="Wada-Katsumata A."/>
            <person name="Worley K.C."/>
            <person name="Xie Q."/>
            <person name="Ylla G."/>
            <person name="Poulsen M."/>
            <person name="Gibbs R.A."/>
            <person name="Schal C."/>
            <person name="Richards S."/>
            <person name="Belles X."/>
            <person name="Korb J."/>
            <person name="Bornberg-Bauer E."/>
        </authorList>
    </citation>
    <scope>NUCLEOTIDE SEQUENCE [LARGE SCALE GENOMIC DNA]</scope>
    <source>
        <tissue evidence="7">Whole body</tissue>
    </source>
</reference>
<dbReference type="FunFam" id="2.80.10.50:FF:000015">
    <property type="entry name" value="Fascin"/>
    <property type="match status" value="1"/>
</dbReference>
<dbReference type="CDD" id="cd23351">
    <property type="entry name" value="beta-trefoil_singed_rpt2"/>
    <property type="match status" value="1"/>
</dbReference>
<evidence type="ECO:0000313" key="7">
    <source>
        <dbReference type="EMBL" id="PNF28526.1"/>
    </source>
</evidence>
<dbReference type="Pfam" id="PF06268">
    <property type="entry name" value="Fascin"/>
    <property type="match status" value="2"/>
</dbReference>
<dbReference type="SUPFAM" id="SSF50405">
    <property type="entry name" value="Actin-crosslinking proteins"/>
    <property type="match status" value="2"/>
</dbReference>
<keyword evidence="5" id="KW-0206">Cytoskeleton</keyword>
<evidence type="ECO:0000256" key="2">
    <source>
        <dbReference type="ARBA" id="ARBA00007415"/>
    </source>
</evidence>
<dbReference type="Proteomes" id="UP000235965">
    <property type="component" value="Unassembled WGS sequence"/>
</dbReference>
<comment type="caution">
    <text evidence="7">The sequence shown here is derived from an EMBL/GenBank/DDBJ whole genome shotgun (WGS) entry which is preliminary data.</text>
</comment>
<dbReference type="CDD" id="cd23347">
    <property type="entry name" value="beta-trefoil_singed_rpt1"/>
    <property type="match status" value="1"/>
</dbReference>
<evidence type="ECO:0000256" key="4">
    <source>
        <dbReference type="ARBA" id="ARBA00023203"/>
    </source>
</evidence>
<dbReference type="InParanoid" id="A0A2J7QIX6"/>
<evidence type="ECO:0000256" key="1">
    <source>
        <dbReference type="ARBA" id="ARBA00004245"/>
    </source>
</evidence>
<evidence type="ECO:0000259" key="6">
    <source>
        <dbReference type="Pfam" id="PF06268"/>
    </source>
</evidence>
<dbReference type="InterPro" id="IPR008999">
    <property type="entry name" value="Actin-crosslinking"/>
</dbReference>
<keyword evidence="8" id="KW-1185">Reference proteome</keyword>
<name>A0A2J7QIX6_9NEOP</name>
<dbReference type="PANTHER" id="PTHR10551:SF9">
    <property type="entry name" value="FASCIN-2"/>
    <property type="match status" value="1"/>
</dbReference>
<accession>A0A2J7QIX6</accession>
<feature type="domain" description="Fascin-like" evidence="6">
    <location>
        <begin position="163"/>
        <end position="277"/>
    </location>
</feature>
<dbReference type="GO" id="GO:0005737">
    <property type="term" value="C:cytoplasm"/>
    <property type="evidence" value="ECO:0007669"/>
    <property type="project" value="TreeGrafter"/>
</dbReference>
<comment type="subcellular location">
    <subcellularLocation>
        <location evidence="1">Cytoplasm</location>
        <location evidence="1">Cytoskeleton</location>
    </subcellularLocation>
</comment>
<dbReference type="GO" id="GO:0051017">
    <property type="term" value="P:actin filament bundle assembly"/>
    <property type="evidence" value="ECO:0007669"/>
    <property type="project" value="TreeGrafter"/>
</dbReference>
<proteinExistence type="inferred from homology"/>
<feature type="domain" description="Fascin-like" evidence="6">
    <location>
        <begin position="40"/>
        <end position="154"/>
    </location>
</feature>
<dbReference type="GO" id="GO:0051015">
    <property type="term" value="F:actin filament binding"/>
    <property type="evidence" value="ECO:0007669"/>
    <property type="project" value="InterPro"/>
</dbReference>
<dbReference type="EMBL" id="NEVH01013572">
    <property type="protein sequence ID" value="PNF28526.1"/>
    <property type="molecule type" value="Genomic_DNA"/>
</dbReference>
<dbReference type="AlphaFoldDB" id="A0A2J7QIX6"/>
<dbReference type="GO" id="GO:0015629">
    <property type="term" value="C:actin cytoskeleton"/>
    <property type="evidence" value="ECO:0007669"/>
    <property type="project" value="TreeGrafter"/>
</dbReference>
<dbReference type="FunFam" id="2.80.10.50:FF:000010">
    <property type="entry name" value="Fascin"/>
    <property type="match status" value="1"/>
</dbReference>
<organism evidence="7 8">
    <name type="scientific">Cryptotermes secundus</name>
    <dbReference type="NCBI Taxonomy" id="105785"/>
    <lineage>
        <taxon>Eukaryota</taxon>
        <taxon>Metazoa</taxon>
        <taxon>Ecdysozoa</taxon>
        <taxon>Arthropoda</taxon>
        <taxon>Hexapoda</taxon>
        <taxon>Insecta</taxon>
        <taxon>Pterygota</taxon>
        <taxon>Neoptera</taxon>
        <taxon>Polyneoptera</taxon>
        <taxon>Dictyoptera</taxon>
        <taxon>Blattodea</taxon>
        <taxon>Blattoidea</taxon>
        <taxon>Termitoidae</taxon>
        <taxon>Kalotermitidae</taxon>
        <taxon>Cryptotermitinae</taxon>
        <taxon>Cryptotermes</taxon>
    </lineage>
</organism>
<evidence type="ECO:0000256" key="5">
    <source>
        <dbReference type="ARBA" id="ARBA00023212"/>
    </source>
</evidence>
<keyword evidence="3" id="KW-0963">Cytoplasm</keyword>
<comment type="similarity">
    <text evidence="2">Belongs to the fascin family.</text>
</comment>
<dbReference type="FunCoup" id="A0A2J7QIX6">
    <property type="interactions" value="139"/>
</dbReference>
<keyword evidence="4" id="KW-0009">Actin-binding</keyword>